<evidence type="ECO:0000256" key="1">
    <source>
        <dbReference type="SAM" id="Phobius"/>
    </source>
</evidence>
<gene>
    <name evidence="2" type="primary">spmA</name>
    <name evidence="2" type="ORF">ERS852448_00644</name>
</gene>
<feature type="transmembrane region" description="Helical" evidence="1">
    <location>
        <begin position="194"/>
        <end position="213"/>
    </location>
</feature>
<reference evidence="2 3" key="1">
    <citation type="submission" date="2015-09" db="EMBL/GenBank/DDBJ databases">
        <authorList>
            <consortium name="Pathogen Informatics"/>
        </authorList>
    </citation>
    <scope>NUCLEOTIDE SEQUENCE [LARGE SCALE GENOMIC DNA]</scope>
    <source>
        <strain evidence="2 3">2789STDY5608891</strain>
    </source>
</reference>
<sequence>MLNFLWIFMILAGIVYAAFTGNLPAVTDAALDAAQQAVTLCITMAGVLAFWVGLMRIAENAGMMQRAADRIYPLLHFLFPRIPREHAACKSIAANCIANFFGLGWAATPAGLRAMEDLDELEKERTLLQAVHQPYRKKFDFTSDRIRHTHVKQEKVASTEMCTFLVLNISSLQLIPVTVIAYRSQYGSPNPTGIVGAAIVATAFSTLAGIIFAKIMSAADRKRGY</sequence>
<feature type="transmembrane region" description="Helical" evidence="1">
    <location>
        <begin position="33"/>
        <end position="54"/>
    </location>
</feature>
<keyword evidence="1" id="KW-0472">Membrane</keyword>
<proteinExistence type="predicted"/>
<dbReference type="Proteomes" id="UP000095492">
    <property type="component" value="Unassembled WGS sequence"/>
</dbReference>
<dbReference type="STRING" id="39490.ERS852448_00644"/>
<protein>
    <submittedName>
        <fullName evidence="2">Spore maturation protein A</fullName>
    </submittedName>
</protein>
<dbReference type="GeneID" id="97392139"/>
<evidence type="ECO:0000313" key="2">
    <source>
        <dbReference type="EMBL" id="CUM82200.1"/>
    </source>
</evidence>
<dbReference type="AlphaFoldDB" id="A0A173RW09"/>
<dbReference type="OrthoDB" id="9782481at2"/>
<evidence type="ECO:0000313" key="3">
    <source>
        <dbReference type="Proteomes" id="UP000095492"/>
    </source>
</evidence>
<dbReference type="EMBL" id="CYYA01000003">
    <property type="protein sequence ID" value="CUM82200.1"/>
    <property type="molecule type" value="Genomic_DNA"/>
</dbReference>
<dbReference type="RefSeq" id="WP_055289339.1">
    <property type="nucleotide sequence ID" value="NZ_CAXUGT010000007.1"/>
</dbReference>
<keyword evidence="1" id="KW-1133">Transmembrane helix</keyword>
<name>A0A173RW09_EUBRA</name>
<organism evidence="2 3">
    <name type="scientific">Eubacterium ramulus</name>
    <dbReference type="NCBI Taxonomy" id="39490"/>
    <lineage>
        <taxon>Bacteria</taxon>
        <taxon>Bacillati</taxon>
        <taxon>Bacillota</taxon>
        <taxon>Clostridia</taxon>
        <taxon>Eubacteriales</taxon>
        <taxon>Eubacteriaceae</taxon>
        <taxon>Eubacterium</taxon>
    </lineage>
</organism>
<feature type="transmembrane region" description="Helical" evidence="1">
    <location>
        <begin position="162"/>
        <end position="182"/>
    </location>
</feature>
<accession>A0A173RW09</accession>
<keyword evidence="1" id="KW-0812">Transmembrane</keyword>